<evidence type="ECO:0000313" key="3">
    <source>
        <dbReference type="Proteomes" id="UP000656881"/>
    </source>
</evidence>
<evidence type="ECO:0008006" key="4">
    <source>
        <dbReference type="Google" id="ProtNLM"/>
    </source>
</evidence>
<comment type="caution">
    <text evidence="2">The sequence shown here is derived from an EMBL/GenBank/DDBJ whole genome shotgun (WGS) entry which is preliminary data.</text>
</comment>
<dbReference type="Proteomes" id="UP000656881">
    <property type="component" value="Unassembled WGS sequence"/>
</dbReference>
<gene>
    <name evidence="2" type="ORF">GCM10012286_00240</name>
</gene>
<sequence>MAKKALVGIGTAVLLTTGGMATAVAQDGLGGQDARGVKATSKANASWGYAKATWKWKGAGSTGKVKVYVDDQDCNGYSVYAKMQFKRATGQIVDGDNYYWNSDSRCRGKGQTRNGPKFSDNFNITHGRVVVCQSDWGWDTCKNGKWHKNPKA</sequence>
<name>A0ABQ2LJE5_9ACTN</name>
<protein>
    <recommendedName>
        <fullName evidence="4">Secreted protein</fullName>
    </recommendedName>
</protein>
<dbReference type="EMBL" id="BMNG01000001">
    <property type="protein sequence ID" value="GGO33120.1"/>
    <property type="molecule type" value="Genomic_DNA"/>
</dbReference>
<accession>A0ABQ2LJE5</accession>
<feature type="signal peptide" evidence="1">
    <location>
        <begin position="1"/>
        <end position="25"/>
    </location>
</feature>
<reference evidence="3" key="1">
    <citation type="journal article" date="2019" name="Int. J. Syst. Evol. Microbiol.">
        <title>The Global Catalogue of Microorganisms (GCM) 10K type strain sequencing project: providing services to taxonomists for standard genome sequencing and annotation.</title>
        <authorList>
            <consortium name="The Broad Institute Genomics Platform"/>
            <consortium name="The Broad Institute Genome Sequencing Center for Infectious Disease"/>
            <person name="Wu L."/>
            <person name="Ma J."/>
        </authorList>
    </citation>
    <scope>NUCLEOTIDE SEQUENCE [LARGE SCALE GENOMIC DNA]</scope>
    <source>
        <strain evidence="3">CGMCC 4.7349</strain>
    </source>
</reference>
<feature type="chain" id="PRO_5047438413" description="Secreted protein" evidence="1">
    <location>
        <begin position="26"/>
        <end position="152"/>
    </location>
</feature>
<proteinExistence type="predicted"/>
<keyword evidence="3" id="KW-1185">Reference proteome</keyword>
<evidence type="ECO:0000256" key="1">
    <source>
        <dbReference type="SAM" id="SignalP"/>
    </source>
</evidence>
<keyword evidence="1" id="KW-0732">Signal</keyword>
<evidence type="ECO:0000313" key="2">
    <source>
        <dbReference type="EMBL" id="GGO33120.1"/>
    </source>
</evidence>
<organism evidence="2 3">
    <name type="scientific">Streptomyces lasiicapitis</name>
    <dbReference type="NCBI Taxonomy" id="1923961"/>
    <lineage>
        <taxon>Bacteria</taxon>
        <taxon>Bacillati</taxon>
        <taxon>Actinomycetota</taxon>
        <taxon>Actinomycetes</taxon>
        <taxon>Kitasatosporales</taxon>
        <taxon>Streptomycetaceae</taxon>
        <taxon>Streptomyces</taxon>
    </lineage>
</organism>